<feature type="domain" description="SGNH hydrolase-type esterase" evidence="4">
    <location>
        <begin position="33"/>
        <end position="260"/>
    </location>
</feature>
<feature type="disulfide bond" evidence="2">
    <location>
        <begin position="129"/>
        <end position="137"/>
    </location>
</feature>
<feature type="signal peptide" evidence="3">
    <location>
        <begin position="1"/>
        <end position="25"/>
    </location>
</feature>
<feature type="disulfide bond" evidence="2">
    <location>
        <begin position="55"/>
        <end position="79"/>
    </location>
</feature>
<dbReference type="AlphaFoldDB" id="A0A1I4BLU7"/>
<dbReference type="SUPFAM" id="SSF52266">
    <property type="entry name" value="SGNH hydrolase"/>
    <property type="match status" value="1"/>
</dbReference>
<dbReference type="GO" id="GO:0019433">
    <property type="term" value="P:triglyceride catabolic process"/>
    <property type="evidence" value="ECO:0007669"/>
    <property type="project" value="TreeGrafter"/>
</dbReference>
<feature type="active site" description="Nucleophile" evidence="1">
    <location>
        <position position="37"/>
    </location>
</feature>
<organism evidence="5 6">
    <name type="scientific">Amycolatopsis sacchari</name>
    <dbReference type="NCBI Taxonomy" id="115433"/>
    <lineage>
        <taxon>Bacteria</taxon>
        <taxon>Bacillati</taxon>
        <taxon>Actinomycetota</taxon>
        <taxon>Actinomycetes</taxon>
        <taxon>Pseudonocardiales</taxon>
        <taxon>Pseudonocardiaceae</taxon>
        <taxon>Amycolatopsis</taxon>
    </lineage>
</organism>
<reference evidence="5 6" key="1">
    <citation type="submission" date="2016-10" db="EMBL/GenBank/DDBJ databases">
        <authorList>
            <person name="de Groot N.N."/>
        </authorList>
    </citation>
    <scope>NUCLEOTIDE SEQUENCE [LARGE SCALE GENOMIC DNA]</scope>
    <source>
        <strain evidence="5 6">DSM 44468</strain>
    </source>
</reference>
<evidence type="ECO:0000259" key="4">
    <source>
        <dbReference type="Pfam" id="PF13472"/>
    </source>
</evidence>
<evidence type="ECO:0000313" key="5">
    <source>
        <dbReference type="EMBL" id="SFK69748.1"/>
    </source>
</evidence>
<dbReference type="InterPro" id="IPR013830">
    <property type="entry name" value="SGNH_hydro"/>
</dbReference>
<name>A0A1I4BLU7_9PSEU</name>
<keyword evidence="2" id="KW-1015">Disulfide bond</keyword>
<proteinExistence type="predicted"/>
<evidence type="ECO:0000256" key="3">
    <source>
        <dbReference type="SAM" id="SignalP"/>
    </source>
</evidence>
<dbReference type="STRING" id="115433.SAMN05421835_12938"/>
<accession>A0A1I4BLU7</accession>
<sequence length="273" mass="28180">MRRRGVVLSLLALIVTAVSVPTAAAADGTKYVAMGSSFAAGPGIPSLQPGSPSVCARSDHNYPSVLAAQLGLALTDVSCSGATTANILDSGQAGLPPQIQAVTPDTRLVTATIGGNDVNYIGSLNTYSCQTSGRTGCGTVDQNAINATFGVLQSRLENVANAVRQRAPQAKMVFVEYLSIVPTAVACDGVPLTREQLAFEHSIALRLADSTRAAALSTGSTVVEVTPASRGHDACSATPWVEKYTVPSGRTPYHPNEAGMNAVARLVRTALTR</sequence>
<evidence type="ECO:0000256" key="1">
    <source>
        <dbReference type="PIRSR" id="PIRSR637460-1"/>
    </source>
</evidence>
<feature type="active site" evidence="1">
    <location>
        <position position="254"/>
    </location>
</feature>
<keyword evidence="5" id="KW-0378">Hydrolase</keyword>
<dbReference type="Pfam" id="PF13472">
    <property type="entry name" value="Lipase_GDSL_2"/>
    <property type="match status" value="1"/>
</dbReference>
<dbReference type="EMBL" id="FORP01000029">
    <property type="protein sequence ID" value="SFK69748.1"/>
    <property type="molecule type" value="Genomic_DNA"/>
</dbReference>
<protein>
    <submittedName>
        <fullName evidence="5">GDSL-like Lipase/Acylhydrolase family protein</fullName>
    </submittedName>
</protein>
<keyword evidence="6" id="KW-1185">Reference proteome</keyword>
<dbReference type="RefSeq" id="WP_218153589.1">
    <property type="nucleotide sequence ID" value="NZ_CBDQZW010000059.1"/>
</dbReference>
<gene>
    <name evidence="5" type="ORF">SAMN05421835_12938</name>
</gene>
<dbReference type="PANTHER" id="PTHR37981">
    <property type="entry name" value="LIPASE 2"/>
    <property type="match status" value="1"/>
</dbReference>
<feature type="disulfide bond" evidence="2">
    <location>
        <begin position="187"/>
        <end position="235"/>
    </location>
</feature>
<evidence type="ECO:0000313" key="6">
    <source>
        <dbReference type="Proteomes" id="UP000199025"/>
    </source>
</evidence>
<keyword evidence="3" id="KW-0732">Signal</keyword>
<dbReference type="CDD" id="cd01823">
    <property type="entry name" value="SEST_like"/>
    <property type="match status" value="1"/>
</dbReference>
<dbReference type="Gene3D" id="3.40.50.1110">
    <property type="entry name" value="SGNH hydrolase"/>
    <property type="match status" value="1"/>
</dbReference>
<dbReference type="Proteomes" id="UP000199025">
    <property type="component" value="Unassembled WGS sequence"/>
</dbReference>
<dbReference type="InterPro" id="IPR036514">
    <property type="entry name" value="SGNH_hydro_sf"/>
</dbReference>
<evidence type="ECO:0000256" key="2">
    <source>
        <dbReference type="PIRSR" id="PIRSR637460-2"/>
    </source>
</evidence>
<dbReference type="GO" id="GO:0004806">
    <property type="term" value="F:triacylglycerol lipase activity"/>
    <property type="evidence" value="ECO:0007669"/>
    <property type="project" value="TreeGrafter"/>
</dbReference>
<feature type="chain" id="PRO_5011641662" evidence="3">
    <location>
        <begin position="26"/>
        <end position="273"/>
    </location>
</feature>
<dbReference type="PANTHER" id="PTHR37981:SF1">
    <property type="entry name" value="SGNH HYDROLASE-TYPE ESTERASE DOMAIN-CONTAINING PROTEIN"/>
    <property type="match status" value="1"/>
</dbReference>
<dbReference type="InterPro" id="IPR037460">
    <property type="entry name" value="SEST-like"/>
</dbReference>